<dbReference type="Pfam" id="PF08268">
    <property type="entry name" value="FBA_3"/>
    <property type="match status" value="1"/>
</dbReference>
<feature type="domain" description="F-box" evidence="1">
    <location>
        <begin position="35"/>
        <end position="75"/>
    </location>
</feature>
<dbReference type="Pfam" id="PF00646">
    <property type="entry name" value="F-box"/>
    <property type="match status" value="1"/>
</dbReference>
<sequence>MRKRKQQVTEENLTLTVFGSNKRCSNSGGEYFVRIPVDLVIKILSKLSAKSMAKCRCVCKLWSSTIRLPNYNQLFPIKSPDPPRFLFIFSGGGKLFFYTSPQPENPDENSSLVATAHLHTEFPRDRCQILISVHGLVCYKIKNDTVFVIYNPITGQYVTLPKVTREAHETINYFAIGYDPINKQFKVLCITSVHHGTGAELDTHQHQVLTFETGRRNLFWRKIQCCRHYYAHRYLKGICINGVLYYAATSMQPMIVCFDVRSEKFDFITWKPPPLINYKGKLGAINNNDYDLVLWVLEDGDKHKWSKHIFVKPLQLPEWNAMNVDFGVTGKGEVVICPIYDPQVPFYIFYYNLERNTVVRVRVEVPESQEFS</sequence>
<accession>A0A8T2CUP3</accession>
<keyword evidence="3" id="KW-1185">Reference proteome</keyword>
<proteinExistence type="predicted"/>
<evidence type="ECO:0000313" key="2">
    <source>
        <dbReference type="EMBL" id="KAG7600574.1"/>
    </source>
</evidence>
<dbReference type="PANTHER" id="PTHR31111:SF94">
    <property type="entry name" value="E3 UBIQUITIN-PROTEIN LIGASE SGIP1"/>
    <property type="match status" value="1"/>
</dbReference>
<dbReference type="AlphaFoldDB" id="A0A8T2CUP3"/>
<dbReference type="OrthoDB" id="1112887at2759"/>
<name>A0A8T2CUP3_ARASU</name>
<dbReference type="PANTHER" id="PTHR31111">
    <property type="entry name" value="BNAA05G37150D PROTEIN-RELATED"/>
    <property type="match status" value="1"/>
</dbReference>
<dbReference type="SMART" id="SM00256">
    <property type="entry name" value="FBOX"/>
    <property type="match status" value="1"/>
</dbReference>
<evidence type="ECO:0000259" key="1">
    <source>
        <dbReference type="SMART" id="SM00256"/>
    </source>
</evidence>
<dbReference type="InterPro" id="IPR001810">
    <property type="entry name" value="F-box_dom"/>
</dbReference>
<organism evidence="2 3">
    <name type="scientific">Arabidopsis suecica</name>
    <name type="common">Swedish thale-cress</name>
    <name type="synonym">Cardaminopsis suecica</name>
    <dbReference type="NCBI Taxonomy" id="45249"/>
    <lineage>
        <taxon>Eukaryota</taxon>
        <taxon>Viridiplantae</taxon>
        <taxon>Streptophyta</taxon>
        <taxon>Embryophyta</taxon>
        <taxon>Tracheophyta</taxon>
        <taxon>Spermatophyta</taxon>
        <taxon>Magnoliopsida</taxon>
        <taxon>eudicotyledons</taxon>
        <taxon>Gunneridae</taxon>
        <taxon>Pentapetalae</taxon>
        <taxon>rosids</taxon>
        <taxon>malvids</taxon>
        <taxon>Brassicales</taxon>
        <taxon>Brassicaceae</taxon>
        <taxon>Camelineae</taxon>
        <taxon>Arabidopsis</taxon>
    </lineage>
</organism>
<dbReference type="Proteomes" id="UP000694251">
    <property type="component" value="Chromosome 6"/>
</dbReference>
<dbReference type="NCBIfam" id="TIGR01640">
    <property type="entry name" value="F_box_assoc_1"/>
    <property type="match status" value="1"/>
</dbReference>
<dbReference type="EMBL" id="JAEFBJ010000006">
    <property type="protein sequence ID" value="KAG7600574.1"/>
    <property type="molecule type" value="Genomic_DNA"/>
</dbReference>
<reference evidence="2 3" key="1">
    <citation type="submission" date="2020-12" db="EMBL/GenBank/DDBJ databases">
        <title>Concerted genomic and epigenomic changes stabilize Arabidopsis allopolyploids.</title>
        <authorList>
            <person name="Chen Z."/>
        </authorList>
    </citation>
    <scope>NUCLEOTIDE SEQUENCE [LARGE SCALE GENOMIC DNA]</scope>
    <source>
        <strain evidence="2">As9502</strain>
        <tissue evidence="2">Leaf</tissue>
    </source>
</reference>
<evidence type="ECO:0000313" key="3">
    <source>
        <dbReference type="Proteomes" id="UP000694251"/>
    </source>
</evidence>
<dbReference type="InterPro" id="IPR017451">
    <property type="entry name" value="F-box-assoc_interact_dom"/>
</dbReference>
<dbReference type="InterPro" id="IPR013187">
    <property type="entry name" value="F-box-assoc_dom_typ3"/>
</dbReference>
<gene>
    <name evidence="2" type="ORF">ISN44_As06g046620</name>
</gene>
<comment type="caution">
    <text evidence="2">The sequence shown here is derived from an EMBL/GenBank/DDBJ whole genome shotgun (WGS) entry which is preliminary data.</text>
</comment>
<protein>
    <submittedName>
        <fullName evidence="2">F-box associated interaction domain</fullName>
    </submittedName>
</protein>